<keyword evidence="2" id="KW-1185">Reference proteome</keyword>
<dbReference type="AlphaFoldDB" id="A0A183LF40"/>
<accession>A0A183LF40</accession>
<sequence>MKTSTSGWRKHGIQCTARIYLHDLDFTGDLAVLSHIQKQMQEKTTSVEAAPAAVGLNVHKGKRKVLRYNTTCINQITQMFFNSCLHEILRVRWTDTISNNLLWERTN</sequence>
<organism evidence="1 2">
    <name type="scientific">Schistosoma margrebowiei</name>
    <dbReference type="NCBI Taxonomy" id="48269"/>
    <lineage>
        <taxon>Eukaryota</taxon>
        <taxon>Metazoa</taxon>
        <taxon>Spiralia</taxon>
        <taxon>Lophotrochozoa</taxon>
        <taxon>Platyhelminthes</taxon>
        <taxon>Trematoda</taxon>
        <taxon>Digenea</taxon>
        <taxon>Strigeidida</taxon>
        <taxon>Schistosomatoidea</taxon>
        <taxon>Schistosomatidae</taxon>
        <taxon>Schistosoma</taxon>
    </lineage>
</organism>
<dbReference type="EMBL" id="UZAI01000608">
    <property type="protein sequence ID" value="VDO54833.1"/>
    <property type="molecule type" value="Genomic_DNA"/>
</dbReference>
<name>A0A183LF40_9TREM</name>
<proteinExistence type="predicted"/>
<reference evidence="1 2" key="1">
    <citation type="submission" date="2018-11" db="EMBL/GenBank/DDBJ databases">
        <authorList>
            <consortium name="Pathogen Informatics"/>
        </authorList>
    </citation>
    <scope>NUCLEOTIDE SEQUENCE [LARGE SCALE GENOMIC DNA]</scope>
    <source>
        <strain evidence="1 2">Zambia</strain>
    </source>
</reference>
<evidence type="ECO:0000313" key="2">
    <source>
        <dbReference type="Proteomes" id="UP000277204"/>
    </source>
</evidence>
<gene>
    <name evidence="1" type="ORF">SMRZ_LOCUS2415</name>
</gene>
<protein>
    <submittedName>
        <fullName evidence="1">Uncharacterized protein</fullName>
    </submittedName>
</protein>
<dbReference type="Proteomes" id="UP000277204">
    <property type="component" value="Unassembled WGS sequence"/>
</dbReference>
<evidence type="ECO:0000313" key="1">
    <source>
        <dbReference type="EMBL" id="VDO54833.1"/>
    </source>
</evidence>